<sequence length="393" mass="44720">MAELKSRFASLSEDLNLLLDDKDAKSTKRATKSALKVFHQYLKEKKADEPQTKDTLTNVLKPFYAEARKADGTSYSKSTLSSLRFGLNRHFKATCGFDIINDSEFTDANKVFGAKCVDLKRQGLAKVEHKPPICEEDLKKLYESTAFGLNDPEKLQNKVFFEVMLYFCRRGRQNLRQLKKTDFSFSTDSTGARYVCKSTDELTKNRREDDEGFDGGLMYEKPGPNCPVVSFELYLSHLNPLNDFLFQRPKRNASISEDAWYDNMVVGERTLGEKMKSISREAKLSKCYTNHSIRATAVTILDKSGFEARHIMAVSGHKNESSIRSYSKTDICTKKKMSETLTTRCELSEELSVMNSHQSSPILSLSQEEVIINSSRSETTKNFNFFNCNVNIQ</sequence>
<dbReference type="SUPFAM" id="SSF56349">
    <property type="entry name" value="DNA breaking-rejoining enzymes"/>
    <property type="match status" value="1"/>
</dbReference>
<evidence type="ECO:0000256" key="1">
    <source>
        <dbReference type="ARBA" id="ARBA00023172"/>
    </source>
</evidence>
<accession>A0AAD9R328</accession>
<evidence type="ECO:0000313" key="2">
    <source>
        <dbReference type="EMBL" id="KAK2572242.1"/>
    </source>
</evidence>
<reference evidence="2" key="2">
    <citation type="journal article" date="2023" name="Science">
        <title>Genomic signatures of disease resistance in endangered staghorn corals.</title>
        <authorList>
            <person name="Vollmer S.V."/>
            <person name="Selwyn J.D."/>
            <person name="Despard B.A."/>
            <person name="Roesel C.L."/>
        </authorList>
    </citation>
    <scope>NUCLEOTIDE SEQUENCE</scope>
    <source>
        <strain evidence="2">K2</strain>
    </source>
</reference>
<comment type="caution">
    <text evidence="2">The sequence shown here is derived from an EMBL/GenBank/DDBJ whole genome shotgun (WGS) entry which is preliminary data.</text>
</comment>
<keyword evidence="1" id="KW-0233">DNA recombination</keyword>
<dbReference type="GO" id="GO:0015074">
    <property type="term" value="P:DNA integration"/>
    <property type="evidence" value="ECO:0007669"/>
    <property type="project" value="InterPro"/>
</dbReference>
<dbReference type="EMBL" id="JARQWQ010000004">
    <property type="protein sequence ID" value="KAK2572242.1"/>
    <property type="molecule type" value="Genomic_DNA"/>
</dbReference>
<proteinExistence type="predicted"/>
<dbReference type="InterPro" id="IPR052787">
    <property type="entry name" value="MAVS"/>
</dbReference>
<dbReference type="PANTHER" id="PTHR21446">
    <property type="entry name" value="DUF3504 DOMAIN-CONTAINING PROTEIN"/>
    <property type="match status" value="1"/>
</dbReference>
<dbReference type="InterPro" id="IPR011010">
    <property type="entry name" value="DNA_brk_join_enz"/>
</dbReference>
<dbReference type="PANTHER" id="PTHR21446:SF12">
    <property type="entry name" value="POTASSIUM CHANNEL TETRAMERIZATION DOMAIN CONTAINING 1"/>
    <property type="match status" value="1"/>
</dbReference>
<organism evidence="2 3">
    <name type="scientific">Acropora cervicornis</name>
    <name type="common">Staghorn coral</name>
    <dbReference type="NCBI Taxonomy" id="6130"/>
    <lineage>
        <taxon>Eukaryota</taxon>
        <taxon>Metazoa</taxon>
        <taxon>Cnidaria</taxon>
        <taxon>Anthozoa</taxon>
        <taxon>Hexacorallia</taxon>
        <taxon>Scleractinia</taxon>
        <taxon>Astrocoeniina</taxon>
        <taxon>Acroporidae</taxon>
        <taxon>Acropora</taxon>
    </lineage>
</organism>
<dbReference type="Gene3D" id="1.10.443.10">
    <property type="entry name" value="Intergrase catalytic core"/>
    <property type="match status" value="1"/>
</dbReference>
<dbReference type="GO" id="GO:0006310">
    <property type="term" value="P:DNA recombination"/>
    <property type="evidence" value="ECO:0007669"/>
    <property type="project" value="UniProtKB-KW"/>
</dbReference>
<protein>
    <submittedName>
        <fullName evidence="2">Uncharacterized protein</fullName>
    </submittedName>
</protein>
<reference evidence="2" key="1">
    <citation type="journal article" date="2023" name="G3 (Bethesda)">
        <title>Whole genome assembly and annotation of the endangered Caribbean coral Acropora cervicornis.</title>
        <authorList>
            <person name="Selwyn J.D."/>
            <person name="Vollmer S.V."/>
        </authorList>
    </citation>
    <scope>NUCLEOTIDE SEQUENCE</scope>
    <source>
        <strain evidence="2">K2</strain>
    </source>
</reference>
<dbReference type="GO" id="GO:0003677">
    <property type="term" value="F:DNA binding"/>
    <property type="evidence" value="ECO:0007669"/>
    <property type="project" value="InterPro"/>
</dbReference>
<gene>
    <name evidence="2" type="ORF">P5673_002459</name>
</gene>
<dbReference type="InterPro" id="IPR013762">
    <property type="entry name" value="Integrase-like_cat_sf"/>
</dbReference>
<dbReference type="AlphaFoldDB" id="A0AAD9R328"/>
<name>A0AAD9R328_ACRCE</name>
<dbReference type="Proteomes" id="UP001249851">
    <property type="component" value="Unassembled WGS sequence"/>
</dbReference>
<evidence type="ECO:0000313" key="3">
    <source>
        <dbReference type="Proteomes" id="UP001249851"/>
    </source>
</evidence>
<keyword evidence="3" id="KW-1185">Reference proteome</keyword>